<name>A0A517SER8_9PLAN</name>
<gene>
    <name evidence="3" type="primary">ldh_1</name>
    <name evidence="3" type="ORF">Pan44_26310</name>
</gene>
<evidence type="ECO:0000313" key="4">
    <source>
        <dbReference type="Proteomes" id="UP000315700"/>
    </source>
</evidence>
<organism evidence="3 4">
    <name type="scientific">Caulifigura coniformis</name>
    <dbReference type="NCBI Taxonomy" id="2527983"/>
    <lineage>
        <taxon>Bacteria</taxon>
        <taxon>Pseudomonadati</taxon>
        <taxon>Planctomycetota</taxon>
        <taxon>Planctomycetia</taxon>
        <taxon>Planctomycetales</taxon>
        <taxon>Planctomycetaceae</taxon>
        <taxon>Caulifigura</taxon>
    </lineage>
</organism>
<dbReference type="InParanoid" id="A0A517SER8"/>
<dbReference type="InterPro" id="IPR036111">
    <property type="entry name" value="Mal/L-sulfo/L-lacto_DH-like_sf"/>
</dbReference>
<dbReference type="PANTHER" id="PTHR11091:SF0">
    <property type="entry name" value="MALATE DEHYDROGENASE"/>
    <property type="match status" value="1"/>
</dbReference>
<sequence>MPNLKASQLVELGKTVLTAAGVPAADALVVAEELAEANLVGHDSHGVMRLVQYVEMIQANFVKPGSPIELVRDDASTAVFDAHFNLGQVAAKAALDSALAKAKATGSATVMIRNCNHVGRLGSYTETAAKAGFLAMMAVNSPGPGGVAPFGGIDRKLGTNPICLAAPWGGAAVVLDMTTSATAEGKLRVAFQKGETVGEGLMIDGHGNPSINPADYYNKPYGSILPLGGSMGHKGFGLAVMIDILCGILSNSGIGRNDLPRGSNGVWLHLLEIERFLPRSEYDAWMEKYVAYLKDCRLTPGCTEILLPGEIELRRRQQREEAGVAIPDETWRLINETAGRLGVTIAV</sequence>
<dbReference type="Gene3D" id="3.30.1370.60">
    <property type="entry name" value="Hypothetical oxidoreductase yiak, domain 2"/>
    <property type="match status" value="1"/>
</dbReference>
<dbReference type="EMBL" id="CP036271">
    <property type="protein sequence ID" value="QDT54598.1"/>
    <property type="molecule type" value="Genomic_DNA"/>
</dbReference>
<dbReference type="SUPFAM" id="SSF89733">
    <property type="entry name" value="L-sulfolactate dehydrogenase-like"/>
    <property type="match status" value="1"/>
</dbReference>
<evidence type="ECO:0000256" key="2">
    <source>
        <dbReference type="ARBA" id="ARBA00023002"/>
    </source>
</evidence>
<accession>A0A517SER8</accession>
<protein>
    <submittedName>
        <fullName evidence="3">L-lactate dehydrogenase</fullName>
        <ecNumber evidence="3">1.1.1.27</ecNumber>
    </submittedName>
</protein>
<dbReference type="Proteomes" id="UP000315700">
    <property type="component" value="Chromosome"/>
</dbReference>
<dbReference type="AlphaFoldDB" id="A0A517SER8"/>
<dbReference type="FunCoup" id="A0A517SER8">
    <property type="interactions" value="20"/>
</dbReference>
<proteinExistence type="inferred from homology"/>
<dbReference type="GO" id="GO:0004459">
    <property type="term" value="F:L-lactate dehydrogenase (NAD+) activity"/>
    <property type="evidence" value="ECO:0007669"/>
    <property type="project" value="UniProtKB-EC"/>
</dbReference>
<evidence type="ECO:0000313" key="3">
    <source>
        <dbReference type="EMBL" id="QDT54598.1"/>
    </source>
</evidence>
<dbReference type="KEGG" id="ccos:Pan44_26310"/>
<dbReference type="EC" id="1.1.1.27" evidence="3"/>
<reference evidence="3 4" key="1">
    <citation type="submission" date="2019-02" db="EMBL/GenBank/DDBJ databases">
        <title>Deep-cultivation of Planctomycetes and their phenomic and genomic characterization uncovers novel biology.</title>
        <authorList>
            <person name="Wiegand S."/>
            <person name="Jogler M."/>
            <person name="Boedeker C."/>
            <person name="Pinto D."/>
            <person name="Vollmers J."/>
            <person name="Rivas-Marin E."/>
            <person name="Kohn T."/>
            <person name="Peeters S.H."/>
            <person name="Heuer A."/>
            <person name="Rast P."/>
            <person name="Oberbeckmann S."/>
            <person name="Bunk B."/>
            <person name="Jeske O."/>
            <person name="Meyerdierks A."/>
            <person name="Storesund J.E."/>
            <person name="Kallscheuer N."/>
            <person name="Luecker S."/>
            <person name="Lage O.M."/>
            <person name="Pohl T."/>
            <person name="Merkel B.J."/>
            <person name="Hornburger P."/>
            <person name="Mueller R.-W."/>
            <person name="Bruemmer F."/>
            <person name="Labrenz M."/>
            <person name="Spormann A.M."/>
            <person name="Op den Camp H."/>
            <person name="Overmann J."/>
            <person name="Amann R."/>
            <person name="Jetten M.S.M."/>
            <person name="Mascher T."/>
            <person name="Medema M.H."/>
            <person name="Devos D.P."/>
            <person name="Kaster A.-K."/>
            <person name="Ovreas L."/>
            <person name="Rohde M."/>
            <person name="Galperin M.Y."/>
            <person name="Jogler C."/>
        </authorList>
    </citation>
    <scope>NUCLEOTIDE SEQUENCE [LARGE SCALE GENOMIC DNA]</scope>
    <source>
        <strain evidence="3 4">Pan44</strain>
    </source>
</reference>
<keyword evidence="4" id="KW-1185">Reference proteome</keyword>
<dbReference type="Pfam" id="PF02615">
    <property type="entry name" value="Ldh_2"/>
    <property type="match status" value="1"/>
</dbReference>
<comment type="similarity">
    <text evidence="1">Belongs to the LDH2/MDH2 oxidoreductase family.</text>
</comment>
<dbReference type="InterPro" id="IPR043143">
    <property type="entry name" value="Mal/L-sulf/L-lact_DH-like_NADP"/>
</dbReference>
<dbReference type="Gene3D" id="1.10.1530.10">
    <property type="match status" value="1"/>
</dbReference>
<keyword evidence="2 3" id="KW-0560">Oxidoreductase</keyword>
<dbReference type="InterPro" id="IPR003767">
    <property type="entry name" value="Malate/L-lactate_DH-like"/>
</dbReference>
<dbReference type="PANTHER" id="PTHR11091">
    <property type="entry name" value="OXIDOREDUCTASE-RELATED"/>
    <property type="match status" value="1"/>
</dbReference>
<dbReference type="RefSeq" id="WP_197454055.1">
    <property type="nucleotide sequence ID" value="NZ_CP036271.1"/>
</dbReference>
<dbReference type="InterPro" id="IPR043144">
    <property type="entry name" value="Mal/L-sulf/L-lact_DH-like_ah"/>
</dbReference>
<evidence type="ECO:0000256" key="1">
    <source>
        <dbReference type="ARBA" id="ARBA00006056"/>
    </source>
</evidence>